<dbReference type="PANTHER" id="PTHR45654:SF77">
    <property type="entry name" value="HOMEOBOX-LEUCINE ZIPPER PROTEIN MERISTEM L1"/>
    <property type="match status" value="1"/>
</dbReference>
<evidence type="ECO:0008006" key="3">
    <source>
        <dbReference type="Google" id="ProtNLM"/>
    </source>
</evidence>
<dbReference type="OrthoDB" id="1748959at2759"/>
<proteinExistence type="predicted"/>
<dbReference type="Proteomes" id="UP000242715">
    <property type="component" value="Unassembled WGS sequence"/>
</dbReference>
<evidence type="ECO:0000313" key="1">
    <source>
        <dbReference type="EMBL" id="GAU24865.1"/>
    </source>
</evidence>
<gene>
    <name evidence="1" type="ORF">TSUD_115890</name>
</gene>
<reference evidence="2" key="1">
    <citation type="journal article" date="2017" name="Front. Plant Sci.">
        <title>Climate Clever Clovers: New Paradigm to Reduce the Environmental Footprint of Ruminants by Breeding Low Methanogenic Forages Utilizing Haplotype Variation.</title>
        <authorList>
            <person name="Kaur P."/>
            <person name="Appels R."/>
            <person name="Bayer P.E."/>
            <person name="Keeble-Gagnere G."/>
            <person name="Wang J."/>
            <person name="Hirakawa H."/>
            <person name="Shirasawa K."/>
            <person name="Vercoe P."/>
            <person name="Stefanova K."/>
            <person name="Durmic Z."/>
            <person name="Nichols P."/>
            <person name="Revell C."/>
            <person name="Isobe S.N."/>
            <person name="Edwards D."/>
            <person name="Erskine W."/>
        </authorList>
    </citation>
    <scope>NUCLEOTIDE SEQUENCE [LARGE SCALE GENOMIC DNA]</scope>
    <source>
        <strain evidence="2">cv. Daliak</strain>
    </source>
</reference>
<organism evidence="1 2">
    <name type="scientific">Trifolium subterraneum</name>
    <name type="common">Subterranean clover</name>
    <dbReference type="NCBI Taxonomy" id="3900"/>
    <lineage>
        <taxon>Eukaryota</taxon>
        <taxon>Viridiplantae</taxon>
        <taxon>Streptophyta</taxon>
        <taxon>Embryophyta</taxon>
        <taxon>Tracheophyta</taxon>
        <taxon>Spermatophyta</taxon>
        <taxon>Magnoliopsida</taxon>
        <taxon>eudicotyledons</taxon>
        <taxon>Gunneridae</taxon>
        <taxon>Pentapetalae</taxon>
        <taxon>rosids</taxon>
        <taxon>fabids</taxon>
        <taxon>Fabales</taxon>
        <taxon>Fabaceae</taxon>
        <taxon>Papilionoideae</taxon>
        <taxon>50 kb inversion clade</taxon>
        <taxon>NPAAA clade</taxon>
        <taxon>Hologalegina</taxon>
        <taxon>IRL clade</taxon>
        <taxon>Trifolieae</taxon>
        <taxon>Trifolium</taxon>
    </lineage>
</organism>
<evidence type="ECO:0000313" key="2">
    <source>
        <dbReference type="Proteomes" id="UP000242715"/>
    </source>
</evidence>
<protein>
    <recommendedName>
        <fullName evidence="3">START domain-containing protein</fullName>
    </recommendedName>
</protein>
<name>A0A2Z6MN06_TRISU</name>
<dbReference type="EMBL" id="DF973298">
    <property type="protein sequence ID" value="GAU24865.1"/>
    <property type="molecule type" value="Genomic_DNA"/>
</dbReference>
<dbReference type="PANTHER" id="PTHR45654">
    <property type="entry name" value="HOMEOBOX-LEUCINE ZIPPER PROTEIN MERISTEM L1"/>
    <property type="match status" value="1"/>
</dbReference>
<dbReference type="AlphaFoldDB" id="A0A2Z6MN06"/>
<dbReference type="InterPro" id="IPR042160">
    <property type="entry name" value="HD-Zip_IV"/>
</dbReference>
<sequence>MNGIVSGSELVRYSVPTQGFDDSKIVELAVVGMDELIRLDQASGPPLWIPTTYLTEILNGEEYMLQFSRTICPNPMELRHDGSKDSVVVFMNPISLVDIFMDVVSHYFN</sequence>
<accession>A0A2Z6MN06</accession>
<keyword evidence="2" id="KW-1185">Reference proteome</keyword>